<evidence type="ECO:0000256" key="1">
    <source>
        <dbReference type="ARBA" id="ARBA00007261"/>
    </source>
</evidence>
<dbReference type="Pfam" id="PF05193">
    <property type="entry name" value="Peptidase_M16_C"/>
    <property type="match status" value="1"/>
</dbReference>
<protein>
    <submittedName>
        <fullName evidence="5">Processing peptidase</fullName>
        <ecNumber evidence="5">3.4.24.64</ecNumber>
    </submittedName>
</protein>
<dbReference type="EC" id="3.4.24.64" evidence="5"/>
<dbReference type="InterPro" id="IPR001431">
    <property type="entry name" value="Pept_M16_Zn_BS"/>
</dbReference>
<dbReference type="InterPro" id="IPR011249">
    <property type="entry name" value="Metalloenz_LuxS/M16"/>
</dbReference>
<dbReference type="HOGENOM" id="CLU_009902_3_0_9"/>
<organism evidence="5 6">
    <name type="scientific">Syntrophobotulus glycolicus (strain DSM 8271 / FlGlyR)</name>
    <dbReference type="NCBI Taxonomy" id="645991"/>
    <lineage>
        <taxon>Bacteria</taxon>
        <taxon>Bacillati</taxon>
        <taxon>Bacillota</taxon>
        <taxon>Clostridia</taxon>
        <taxon>Eubacteriales</taxon>
        <taxon>Desulfitobacteriaceae</taxon>
        <taxon>Syntrophobotulus</taxon>
    </lineage>
</organism>
<dbReference type="PROSITE" id="PS00143">
    <property type="entry name" value="INSULINASE"/>
    <property type="match status" value="1"/>
</dbReference>
<accession>F0SU08</accession>
<dbReference type="PANTHER" id="PTHR11851:SF49">
    <property type="entry name" value="MITOCHONDRIAL-PROCESSING PEPTIDASE SUBUNIT ALPHA"/>
    <property type="match status" value="1"/>
</dbReference>
<dbReference type="GO" id="GO:0046872">
    <property type="term" value="F:metal ion binding"/>
    <property type="evidence" value="ECO:0007669"/>
    <property type="project" value="InterPro"/>
</dbReference>
<keyword evidence="5" id="KW-0378">Hydrolase</keyword>
<dbReference type="GO" id="GO:0006508">
    <property type="term" value="P:proteolysis"/>
    <property type="evidence" value="ECO:0007669"/>
    <property type="project" value="InterPro"/>
</dbReference>
<feature type="domain" description="Peptidase M16 C-terminal" evidence="4">
    <location>
        <begin position="186"/>
        <end position="358"/>
    </location>
</feature>
<dbReference type="KEGG" id="sgy:Sgly_2242"/>
<dbReference type="Proteomes" id="UP000007488">
    <property type="component" value="Chromosome"/>
</dbReference>
<dbReference type="FunFam" id="3.30.830.10:FF:000008">
    <property type="entry name" value="Mitochondrial-processing peptidase subunit beta"/>
    <property type="match status" value="1"/>
</dbReference>
<dbReference type="InterPro" id="IPR011765">
    <property type="entry name" value="Pept_M16_N"/>
</dbReference>
<evidence type="ECO:0000259" key="3">
    <source>
        <dbReference type="Pfam" id="PF00675"/>
    </source>
</evidence>
<dbReference type="MEROPS" id="M16.A15"/>
<evidence type="ECO:0000313" key="6">
    <source>
        <dbReference type="Proteomes" id="UP000007488"/>
    </source>
</evidence>
<dbReference type="STRING" id="645991.Sgly_2242"/>
<gene>
    <name evidence="5" type="ordered locus">Sgly_2242</name>
</gene>
<dbReference type="InterPro" id="IPR050361">
    <property type="entry name" value="MPP/UQCRC_Complex"/>
</dbReference>
<dbReference type="Pfam" id="PF00675">
    <property type="entry name" value="Peptidase_M16"/>
    <property type="match status" value="1"/>
</dbReference>
<evidence type="ECO:0000256" key="2">
    <source>
        <dbReference type="RuleBase" id="RU004447"/>
    </source>
</evidence>
<dbReference type="Gene3D" id="3.30.830.10">
    <property type="entry name" value="Metalloenzyme, LuxS/M16 peptidase-like"/>
    <property type="match status" value="2"/>
</dbReference>
<dbReference type="GO" id="GO:0004222">
    <property type="term" value="F:metalloendopeptidase activity"/>
    <property type="evidence" value="ECO:0007669"/>
    <property type="project" value="UniProtKB-EC"/>
</dbReference>
<dbReference type="InterPro" id="IPR007863">
    <property type="entry name" value="Peptidase_M16_C"/>
</dbReference>
<proteinExistence type="inferred from homology"/>
<name>F0SU08_SYNGF</name>
<evidence type="ECO:0000259" key="4">
    <source>
        <dbReference type="Pfam" id="PF05193"/>
    </source>
</evidence>
<evidence type="ECO:0000313" key="5">
    <source>
        <dbReference type="EMBL" id="ADY56531.1"/>
    </source>
</evidence>
<keyword evidence="6" id="KW-1185">Reference proteome</keyword>
<dbReference type="EMBL" id="CP002547">
    <property type="protein sequence ID" value="ADY56531.1"/>
    <property type="molecule type" value="Genomic_DNA"/>
</dbReference>
<dbReference type="PANTHER" id="PTHR11851">
    <property type="entry name" value="METALLOPROTEASE"/>
    <property type="match status" value="1"/>
</dbReference>
<comment type="similarity">
    <text evidence="1 2">Belongs to the peptidase M16 family.</text>
</comment>
<dbReference type="SUPFAM" id="SSF63411">
    <property type="entry name" value="LuxS/MPP-like metallohydrolase"/>
    <property type="match status" value="2"/>
</dbReference>
<reference evidence="6" key="2">
    <citation type="submission" date="2011-02" db="EMBL/GenBank/DDBJ databases">
        <title>The complete genome of Syntrophobotulus glycolicus DSM 8271.</title>
        <authorList>
            <person name="Lucas S."/>
            <person name="Copeland A."/>
            <person name="Lapidus A."/>
            <person name="Bruce D."/>
            <person name="Goodwin L."/>
            <person name="Pitluck S."/>
            <person name="Kyrpides N."/>
            <person name="Mavromatis K."/>
            <person name="Pagani I."/>
            <person name="Ivanova N."/>
            <person name="Mikhailova N."/>
            <person name="Chertkov O."/>
            <person name="Held B."/>
            <person name="Detter J.C."/>
            <person name="Tapia R."/>
            <person name="Han C."/>
            <person name="Land M."/>
            <person name="Hauser L."/>
            <person name="Markowitz V."/>
            <person name="Cheng J.-F."/>
            <person name="Hugenholtz P."/>
            <person name="Woyke T."/>
            <person name="Wu D."/>
            <person name="Spring S."/>
            <person name="Schroeder M."/>
            <person name="Brambilla E."/>
            <person name="Klenk H.-P."/>
            <person name="Eisen J.A."/>
        </authorList>
    </citation>
    <scope>NUCLEOTIDE SEQUENCE [LARGE SCALE GENOMIC DNA]</scope>
    <source>
        <strain evidence="6">DSM 8271 / FlGlyR</strain>
    </source>
</reference>
<sequence length="440" mass="49842">MKKGLLLCSMNEESDFGGIEQLYQKVVLPNGVRVLTEEIDYLRSAAIGIWVGAGSRYEKSGYEGISHFIEHMFFKGTKKRTARQLAESLESVGGQLNAFTTKEMTCYYAKVLDEDIDLAIDVLSDMFFHSLFDPKEIEKEKNVVLEEVKMYLDTPDELIHDLFSQYIWNEHPLGMPILGDEGSIKSLDRDKIMDYLETQYCPDKIVISAAGKIKHDHIGKSLEQFGSFERQKEVSVYCHPVAKVIRTSMPKDTEQMHLVLGVPGIGQNDEDMYALHVINNILGGGLSSRLFQEIREQRGLAYSVYSYHATYVDTGLFAVYAGASPGNIEEVIKCILHEINGIRSKGLSEEELRRVVAQIKGNLYLGMESSSSIMSRLGKTELSFDRVKTAEETVEKLEKVTLKDIDRVMERLWHKDKVSMLTIGSKEFTPDFDQIINAQF</sequence>
<dbReference type="AlphaFoldDB" id="F0SU08"/>
<dbReference type="eggNOG" id="COG0612">
    <property type="taxonomic scope" value="Bacteria"/>
</dbReference>
<feature type="domain" description="Peptidase M16 N-terminal" evidence="3">
    <location>
        <begin position="33"/>
        <end position="180"/>
    </location>
</feature>
<reference evidence="5 6" key="1">
    <citation type="journal article" date="2011" name="Stand. Genomic Sci.">
        <title>Complete genome sequence of Syntrophobotulus glycolicus type strain (FlGlyR).</title>
        <authorList>
            <person name="Han C."/>
            <person name="Mwirichia R."/>
            <person name="Chertkov O."/>
            <person name="Held B."/>
            <person name="Lapidus A."/>
            <person name="Nolan M."/>
            <person name="Lucas S."/>
            <person name="Hammon N."/>
            <person name="Deshpande S."/>
            <person name="Cheng J.F."/>
            <person name="Tapia R."/>
            <person name="Goodwin L."/>
            <person name="Pitluck S."/>
            <person name="Huntemann M."/>
            <person name="Liolios K."/>
            <person name="Ivanova N."/>
            <person name="Pagani I."/>
            <person name="Mavromatis K."/>
            <person name="Ovchinikova G."/>
            <person name="Pati A."/>
            <person name="Chen A."/>
            <person name="Palaniappan K."/>
            <person name="Land M."/>
            <person name="Hauser L."/>
            <person name="Brambilla E.M."/>
            <person name="Rohde M."/>
            <person name="Spring S."/>
            <person name="Sikorski J."/>
            <person name="Goker M."/>
            <person name="Woyke T."/>
            <person name="Bristow J."/>
            <person name="Eisen J.A."/>
            <person name="Markowitz V."/>
            <person name="Hugenholtz P."/>
            <person name="Kyrpides N.C."/>
            <person name="Klenk H.P."/>
            <person name="Detter J.C."/>
        </authorList>
    </citation>
    <scope>NUCLEOTIDE SEQUENCE [LARGE SCALE GENOMIC DNA]</scope>
    <source>
        <strain evidence="6">DSM 8271 / FlGlyR</strain>
    </source>
</reference>